<evidence type="ECO:0000313" key="2">
    <source>
        <dbReference type="EMBL" id="KAF7361104.1"/>
    </source>
</evidence>
<reference evidence="2" key="1">
    <citation type="submission" date="2020-05" db="EMBL/GenBank/DDBJ databases">
        <title>Mycena genomes resolve the evolution of fungal bioluminescence.</title>
        <authorList>
            <person name="Tsai I.J."/>
        </authorList>
    </citation>
    <scope>NUCLEOTIDE SEQUENCE</scope>
    <source>
        <strain evidence="2">160909Yilan</strain>
    </source>
</reference>
<keyword evidence="3" id="KW-1185">Reference proteome</keyword>
<name>A0A8H7D3R7_9AGAR</name>
<protein>
    <submittedName>
        <fullName evidence="2">Uncharacterized protein</fullName>
    </submittedName>
</protein>
<keyword evidence="1" id="KW-0812">Transmembrane</keyword>
<sequence length="287" mass="32156">MFPVTAEVKGITSASHIRHEIEAQYWLHCEYYPTAFELTHEIVDELRDIFLHAFGDAITSQTTTVSWKVNDLNNMITVIDCFSKNIGQDSQRKFRGTNCLVGRLMYNFIHGRVYNFHGEPGARLNSDQSVYATVQKQTMFIRLLSPLLFYAPQSHLVGVRAVSIDGLVRYSRWAPFVKGLISEWQESIINAAVVLNANVAFLSIQSVDQGGNIVSTRSPAQIASYVSILASIASTIVGLLLTSRYRNRDHDSASTAAAFIFIRTHPTFGLEILAVLYSLPYAMLIWS</sequence>
<dbReference type="EMBL" id="JACAZH010000008">
    <property type="protein sequence ID" value="KAF7361104.1"/>
    <property type="molecule type" value="Genomic_DNA"/>
</dbReference>
<evidence type="ECO:0000313" key="3">
    <source>
        <dbReference type="Proteomes" id="UP000623467"/>
    </source>
</evidence>
<proteinExistence type="predicted"/>
<evidence type="ECO:0000256" key="1">
    <source>
        <dbReference type="SAM" id="Phobius"/>
    </source>
</evidence>
<dbReference type="Proteomes" id="UP000623467">
    <property type="component" value="Unassembled WGS sequence"/>
</dbReference>
<accession>A0A8H7D3R7</accession>
<feature type="transmembrane region" description="Helical" evidence="1">
    <location>
        <begin position="222"/>
        <end position="241"/>
    </location>
</feature>
<keyword evidence="1" id="KW-0472">Membrane</keyword>
<dbReference type="OrthoDB" id="2657661at2759"/>
<keyword evidence="1" id="KW-1133">Transmembrane helix</keyword>
<dbReference type="AlphaFoldDB" id="A0A8H7D3R7"/>
<organism evidence="2 3">
    <name type="scientific">Mycena sanguinolenta</name>
    <dbReference type="NCBI Taxonomy" id="230812"/>
    <lineage>
        <taxon>Eukaryota</taxon>
        <taxon>Fungi</taxon>
        <taxon>Dikarya</taxon>
        <taxon>Basidiomycota</taxon>
        <taxon>Agaricomycotina</taxon>
        <taxon>Agaricomycetes</taxon>
        <taxon>Agaricomycetidae</taxon>
        <taxon>Agaricales</taxon>
        <taxon>Marasmiineae</taxon>
        <taxon>Mycenaceae</taxon>
        <taxon>Mycena</taxon>
    </lineage>
</organism>
<comment type="caution">
    <text evidence="2">The sequence shown here is derived from an EMBL/GenBank/DDBJ whole genome shotgun (WGS) entry which is preliminary data.</text>
</comment>
<feature type="transmembrane region" description="Helical" evidence="1">
    <location>
        <begin position="268"/>
        <end position="286"/>
    </location>
</feature>
<gene>
    <name evidence="2" type="ORF">MSAN_01142000</name>
</gene>